<dbReference type="Gene3D" id="3.30.110.40">
    <property type="entry name" value="TusA-like domain"/>
    <property type="match status" value="1"/>
</dbReference>
<dbReference type="OrthoDB" id="9794210at2"/>
<comment type="caution">
    <text evidence="3">The sequence shown here is derived from an EMBL/GenBank/DDBJ whole genome shotgun (WGS) entry which is preliminary data.</text>
</comment>
<dbReference type="RefSeq" id="WP_036079928.1">
    <property type="nucleotide sequence ID" value="NZ_JBPKCJ010000001.1"/>
</dbReference>
<comment type="similarity">
    <text evidence="1">Belongs to the sulfur carrier protein TusA family.</text>
</comment>
<dbReference type="InterPro" id="IPR001455">
    <property type="entry name" value="TusA-like"/>
</dbReference>
<sequence length="82" mass="9010">MSTEQSPDQILDLRGVKCPFNFVKTKLKLETMESGQTLQVVLDPGEPVANVPRSARDEGHQILSVSERADGLYNVLLRKSGA</sequence>
<evidence type="ECO:0000256" key="1">
    <source>
        <dbReference type="ARBA" id="ARBA00008984"/>
    </source>
</evidence>
<dbReference type="SUPFAM" id="SSF64307">
    <property type="entry name" value="SirA-like"/>
    <property type="match status" value="1"/>
</dbReference>
<feature type="domain" description="UPF0033" evidence="2">
    <location>
        <begin position="10"/>
        <end position="79"/>
    </location>
</feature>
<evidence type="ECO:0000259" key="2">
    <source>
        <dbReference type="Pfam" id="PF01206"/>
    </source>
</evidence>
<evidence type="ECO:0000313" key="3">
    <source>
        <dbReference type="EMBL" id="KGA94949.1"/>
    </source>
</evidence>
<dbReference type="CDD" id="cd00291">
    <property type="entry name" value="SirA_YedF_YeeD"/>
    <property type="match status" value="1"/>
</dbReference>
<dbReference type="Proteomes" id="UP000029452">
    <property type="component" value="Unassembled WGS sequence"/>
</dbReference>
<dbReference type="Pfam" id="PF01206">
    <property type="entry name" value="TusA"/>
    <property type="match status" value="1"/>
</dbReference>
<dbReference type="InterPro" id="IPR036868">
    <property type="entry name" value="TusA-like_sf"/>
</dbReference>
<proteinExistence type="inferred from homology"/>
<accession>A0A094X8T6</accession>
<dbReference type="PANTHER" id="PTHR33279">
    <property type="entry name" value="SULFUR CARRIER PROTEIN YEDF-RELATED"/>
    <property type="match status" value="1"/>
</dbReference>
<dbReference type="PATRIC" id="fig|178606.4.peg.161"/>
<reference evidence="3 4" key="1">
    <citation type="submission" date="2014-06" db="EMBL/GenBank/DDBJ databases">
        <title>Draft genome sequence of iron oxidizing acidophile Leptospirillum ferriphilum DSM14647.</title>
        <authorList>
            <person name="Cardenas J.P."/>
            <person name="Lazcano M."/>
            <person name="Ossandon F.J."/>
            <person name="Corbett M."/>
            <person name="Holmes D.S."/>
            <person name="Watkin E."/>
        </authorList>
    </citation>
    <scope>NUCLEOTIDE SEQUENCE [LARGE SCALE GENOMIC DNA]</scope>
    <source>
        <strain evidence="3 4">DSM 14647</strain>
    </source>
</reference>
<dbReference type="EMBL" id="JPGK01000001">
    <property type="protein sequence ID" value="KGA94949.1"/>
    <property type="molecule type" value="Genomic_DNA"/>
</dbReference>
<protein>
    <recommendedName>
        <fullName evidence="2">UPF0033 domain-containing protein</fullName>
    </recommendedName>
</protein>
<dbReference type="PANTHER" id="PTHR33279:SF19">
    <property type="entry name" value="SSL1707 PROTEIN"/>
    <property type="match status" value="1"/>
</dbReference>
<name>A0A094X8T6_9BACT</name>
<organism evidence="3 4">
    <name type="scientific">Leptospirillum ferriphilum</name>
    <dbReference type="NCBI Taxonomy" id="178606"/>
    <lineage>
        <taxon>Bacteria</taxon>
        <taxon>Pseudomonadati</taxon>
        <taxon>Nitrospirota</taxon>
        <taxon>Nitrospiria</taxon>
        <taxon>Nitrospirales</taxon>
        <taxon>Nitrospiraceae</taxon>
        <taxon>Leptospirillum</taxon>
    </lineage>
</organism>
<dbReference type="AlphaFoldDB" id="A0A094X8T6"/>
<gene>
    <name evidence="3" type="ORF">LptCag_2383</name>
</gene>
<evidence type="ECO:0000313" key="4">
    <source>
        <dbReference type="Proteomes" id="UP000029452"/>
    </source>
</evidence>